<dbReference type="Pfam" id="PF05236">
    <property type="entry name" value="TAF4"/>
    <property type="match status" value="1"/>
</dbReference>
<feature type="region of interest" description="Disordered" evidence="9">
    <location>
        <begin position="360"/>
        <end position="393"/>
    </location>
</feature>
<evidence type="ECO:0000256" key="4">
    <source>
        <dbReference type="ARBA" id="ARBA00023015"/>
    </source>
</evidence>
<comment type="caution">
    <text evidence="11">The sequence shown here is derived from an EMBL/GenBank/DDBJ whole genome shotgun (WGS) entry which is preliminary data.</text>
</comment>
<name>A0AAN7T759_9EURO</name>
<keyword evidence="6" id="KW-0539">Nucleus</keyword>
<protein>
    <recommendedName>
        <fullName evidence="3">Transcription initiation factor TFIID subunit 4</fullName>
    </recommendedName>
    <alternativeName>
        <fullName evidence="8">TBP-associated factor 4</fullName>
    </alternativeName>
</protein>
<evidence type="ECO:0000256" key="5">
    <source>
        <dbReference type="ARBA" id="ARBA00023163"/>
    </source>
</evidence>
<feature type="region of interest" description="Disordered" evidence="9">
    <location>
        <begin position="1"/>
        <end position="160"/>
    </location>
</feature>
<feature type="region of interest" description="Disordered" evidence="9">
    <location>
        <begin position="406"/>
        <end position="426"/>
    </location>
</feature>
<proteinExistence type="inferred from homology"/>
<feature type="compositionally biased region" description="Basic and acidic residues" evidence="9">
    <location>
        <begin position="381"/>
        <end position="390"/>
    </location>
</feature>
<dbReference type="GO" id="GO:0005669">
    <property type="term" value="C:transcription factor TFIID complex"/>
    <property type="evidence" value="ECO:0007669"/>
    <property type="project" value="InterPro"/>
</dbReference>
<feature type="compositionally biased region" description="Polar residues" evidence="9">
    <location>
        <begin position="123"/>
        <end position="132"/>
    </location>
</feature>
<gene>
    <name evidence="11" type="ORF">LTR05_001953</name>
</gene>
<feature type="compositionally biased region" description="Low complexity" evidence="9">
    <location>
        <begin position="456"/>
        <end position="479"/>
    </location>
</feature>
<reference evidence="11 12" key="1">
    <citation type="submission" date="2023-08" db="EMBL/GenBank/DDBJ databases">
        <title>Black Yeasts Isolated from many extreme environments.</title>
        <authorList>
            <person name="Coleine C."/>
            <person name="Stajich J.E."/>
            <person name="Selbmann L."/>
        </authorList>
    </citation>
    <scope>NUCLEOTIDE SEQUENCE [LARGE SCALE GENOMIC DNA]</scope>
    <source>
        <strain evidence="11 12">CCFEE 5910</strain>
    </source>
</reference>
<evidence type="ECO:0000256" key="6">
    <source>
        <dbReference type="ARBA" id="ARBA00023242"/>
    </source>
</evidence>
<evidence type="ECO:0000256" key="3">
    <source>
        <dbReference type="ARBA" id="ARBA00017306"/>
    </source>
</evidence>
<comment type="similarity">
    <text evidence="2">Belongs to the TAF4 family.</text>
</comment>
<feature type="compositionally biased region" description="Polar residues" evidence="9">
    <location>
        <begin position="72"/>
        <end position="86"/>
    </location>
</feature>
<dbReference type="AlphaFoldDB" id="A0AAN7T759"/>
<feature type="compositionally biased region" description="Pro residues" evidence="9">
    <location>
        <begin position="1"/>
        <end position="14"/>
    </location>
</feature>
<accession>A0AAN7T759</accession>
<feature type="region of interest" description="Disordered" evidence="9">
    <location>
        <begin position="455"/>
        <end position="535"/>
    </location>
</feature>
<keyword evidence="5" id="KW-0804">Transcription</keyword>
<evidence type="ECO:0000259" key="10">
    <source>
        <dbReference type="Pfam" id="PF05236"/>
    </source>
</evidence>
<evidence type="ECO:0000313" key="11">
    <source>
        <dbReference type="EMBL" id="KAK5091768.1"/>
    </source>
</evidence>
<organism evidence="11 12">
    <name type="scientific">Lithohypha guttulata</name>
    <dbReference type="NCBI Taxonomy" id="1690604"/>
    <lineage>
        <taxon>Eukaryota</taxon>
        <taxon>Fungi</taxon>
        <taxon>Dikarya</taxon>
        <taxon>Ascomycota</taxon>
        <taxon>Pezizomycotina</taxon>
        <taxon>Eurotiomycetes</taxon>
        <taxon>Chaetothyriomycetidae</taxon>
        <taxon>Chaetothyriales</taxon>
        <taxon>Trichomeriaceae</taxon>
        <taxon>Lithohypha</taxon>
    </lineage>
</organism>
<feature type="domain" description="Transcription initiation factor TFIID component TAF4 C-terminal" evidence="10">
    <location>
        <begin position="285"/>
        <end position="521"/>
    </location>
</feature>
<dbReference type="GO" id="GO:0006352">
    <property type="term" value="P:DNA-templated transcription initiation"/>
    <property type="evidence" value="ECO:0007669"/>
    <property type="project" value="InterPro"/>
</dbReference>
<keyword evidence="12" id="KW-1185">Reference proteome</keyword>
<evidence type="ECO:0000313" key="12">
    <source>
        <dbReference type="Proteomes" id="UP001309876"/>
    </source>
</evidence>
<evidence type="ECO:0000256" key="7">
    <source>
        <dbReference type="ARBA" id="ARBA00025346"/>
    </source>
</evidence>
<dbReference type="Proteomes" id="UP001309876">
    <property type="component" value="Unassembled WGS sequence"/>
</dbReference>
<evidence type="ECO:0000256" key="8">
    <source>
        <dbReference type="ARBA" id="ARBA00031747"/>
    </source>
</evidence>
<dbReference type="EMBL" id="JAVRRJ010000001">
    <property type="protein sequence ID" value="KAK5091768.1"/>
    <property type="molecule type" value="Genomic_DNA"/>
</dbReference>
<evidence type="ECO:0000256" key="1">
    <source>
        <dbReference type="ARBA" id="ARBA00004123"/>
    </source>
</evidence>
<comment type="subcellular location">
    <subcellularLocation>
        <location evidence="1">Nucleus</location>
    </subcellularLocation>
</comment>
<comment type="function">
    <text evidence="7">Functions as a component of the DNA-binding general transcription factor complex TFIID. Binding of TFIID to a promoter (with or without TATA element) is the initial step in pre-initiation complex (PIC) formation. TFIID plays a key role in the regulation of gene expression by RNA polymerase II through different activities such as transcription activator interaction, core promoter recognition and selectivity, TFIIA and TFIIB interaction, chromatin modification (histone acetylation by TAF1), facilitation of DNA opening and initiation of transcription.</text>
</comment>
<evidence type="ECO:0000256" key="9">
    <source>
        <dbReference type="SAM" id="MobiDB-lite"/>
    </source>
</evidence>
<evidence type="ECO:0000256" key="2">
    <source>
        <dbReference type="ARBA" id="ARBA00006178"/>
    </source>
</evidence>
<feature type="compositionally biased region" description="Basic and acidic residues" evidence="9">
    <location>
        <begin position="360"/>
        <end position="374"/>
    </location>
</feature>
<sequence>MSHPPPQQRPPFPPQSQSFTHGFQQPNPRPQYGPQSPAHAVSYSSPSPQPQFPPAYNGQAPAAKRPRLSPDATPSFSQPVGTSMLQAGSPINGHVNGIAVPGQQRTTLMPPPQQPFTKKDNVGSESQSSVFSDGNALNFGPVSPMLPVSLPPSTPQTPQYPGQPLNTVEGPVARPGLVGPPYVNVPQPTAEEQIARLQERQNWEEARHAQHELWDAFLYGGAVNDKIKTLSQRANLIEPQSGVLVNTQKTHPPPQVRVNGYEGATRVIKDGQSILDTRDKAQRLTDLVKILSLGAKARLTGIVQAAAVICEERRKHSQGRVPDGWEDVAVVSRPAESETASISAAAPGMKRPHAAIIEFEKLSKTETKAEADRQAKRRKRTDAAAAKESEANAAADEVALAAAAAENEKARSKKQQKIDENRLSELNAPRHTNEAIFMATSNIFGKKKGKNYSWMSGGTAASTPSGTGTPTRTAQTTPAKNKAPQPATGSRMGQFDEGKEPGIQARDMLLVLESDGRAARSFVRGSSTYDDSKPA</sequence>
<dbReference type="InterPro" id="IPR007900">
    <property type="entry name" value="TAF4_C"/>
</dbReference>
<keyword evidence="4" id="KW-0805">Transcription regulation</keyword>
<feature type="compositionally biased region" description="Basic and acidic residues" evidence="9">
    <location>
        <begin position="406"/>
        <end position="423"/>
    </location>
</feature>